<gene>
    <name evidence="1" type="ORF">Smic_83360</name>
</gene>
<name>A0A7J0D4X8_STRMI</name>
<dbReference type="EMBL" id="BLWD01000003">
    <property type="protein sequence ID" value="GFN09780.1"/>
    <property type="molecule type" value="Genomic_DNA"/>
</dbReference>
<sequence length="60" mass="6780">MAADLHTRYMAASDAWSAHLKGRQCCTAEEPCTEGAPLWKRFTDLQDAYLTHLREKKGTP</sequence>
<dbReference type="Proteomes" id="UP000498740">
    <property type="component" value="Unassembled WGS sequence"/>
</dbReference>
<organism evidence="1 2">
    <name type="scientific">Streptomyces microflavus</name>
    <name type="common">Streptomyces lipmanii</name>
    <dbReference type="NCBI Taxonomy" id="1919"/>
    <lineage>
        <taxon>Bacteria</taxon>
        <taxon>Bacillati</taxon>
        <taxon>Actinomycetota</taxon>
        <taxon>Actinomycetes</taxon>
        <taxon>Kitasatosporales</taxon>
        <taxon>Streptomycetaceae</taxon>
        <taxon>Streptomyces</taxon>
    </lineage>
</organism>
<evidence type="ECO:0000313" key="2">
    <source>
        <dbReference type="Proteomes" id="UP000498740"/>
    </source>
</evidence>
<proteinExistence type="predicted"/>
<accession>A0A7J0D4X8</accession>
<reference evidence="1 2" key="1">
    <citation type="submission" date="2020-05" db="EMBL/GenBank/DDBJ databases">
        <title>Whole genome shotgun sequence of Streptomyces microflavus NBRC 13062.</title>
        <authorList>
            <person name="Komaki H."/>
            <person name="Tamura T."/>
        </authorList>
    </citation>
    <scope>NUCLEOTIDE SEQUENCE [LARGE SCALE GENOMIC DNA]</scope>
    <source>
        <strain evidence="1 2">NBRC 13062</strain>
    </source>
</reference>
<protein>
    <submittedName>
        <fullName evidence="1">Uncharacterized protein</fullName>
    </submittedName>
</protein>
<comment type="caution">
    <text evidence="1">The sequence shown here is derived from an EMBL/GenBank/DDBJ whole genome shotgun (WGS) entry which is preliminary data.</text>
</comment>
<dbReference type="RefSeq" id="WP_190167813.1">
    <property type="nucleotide sequence ID" value="NZ_BMUG01000016.1"/>
</dbReference>
<dbReference type="AlphaFoldDB" id="A0A7J0D4X8"/>
<evidence type="ECO:0000313" key="1">
    <source>
        <dbReference type="EMBL" id="GFN09780.1"/>
    </source>
</evidence>